<accession>A0A9N7YSZ3</accession>
<feature type="region of interest" description="Disordered" evidence="1">
    <location>
        <begin position="1"/>
        <end position="74"/>
    </location>
</feature>
<dbReference type="AlphaFoldDB" id="A0A9N7YSZ3"/>
<evidence type="ECO:0000313" key="2">
    <source>
        <dbReference type="EMBL" id="CAB1438670.1"/>
    </source>
</evidence>
<dbReference type="EMBL" id="CADEAL010002190">
    <property type="protein sequence ID" value="CAB1438670.1"/>
    <property type="molecule type" value="Genomic_DNA"/>
</dbReference>
<protein>
    <submittedName>
        <fullName evidence="2">Uncharacterized protein</fullName>
    </submittedName>
</protein>
<feature type="compositionally biased region" description="Basic and acidic residues" evidence="1">
    <location>
        <begin position="23"/>
        <end position="40"/>
    </location>
</feature>
<name>A0A9N7YSZ3_PLEPL</name>
<reference evidence="2" key="1">
    <citation type="submission" date="2020-03" db="EMBL/GenBank/DDBJ databases">
        <authorList>
            <person name="Weist P."/>
        </authorList>
    </citation>
    <scope>NUCLEOTIDE SEQUENCE</scope>
</reference>
<sequence>MKQDERNQVEDEEDRGGQRRTGRTGEDRGGQRSTEEDRGGQRSFQKPPGCTYMSDLVSSGDVDTGSSMTRFSSRGRGRKWKLCSIRTEEEDEEDLRPGGYMLSSLRL</sequence>
<comment type="caution">
    <text evidence="2">The sequence shown here is derived from an EMBL/GenBank/DDBJ whole genome shotgun (WGS) entry which is preliminary data.</text>
</comment>
<proteinExistence type="predicted"/>
<gene>
    <name evidence="2" type="ORF">PLEPLA_LOCUS26556</name>
</gene>
<dbReference type="Proteomes" id="UP001153269">
    <property type="component" value="Unassembled WGS sequence"/>
</dbReference>
<organism evidence="2 3">
    <name type="scientific">Pleuronectes platessa</name>
    <name type="common">European plaice</name>
    <dbReference type="NCBI Taxonomy" id="8262"/>
    <lineage>
        <taxon>Eukaryota</taxon>
        <taxon>Metazoa</taxon>
        <taxon>Chordata</taxon>
        <taxon>Craniata</taxon>
        <taxon>Vertebrata</taxon>
        <taxon>Euteleostomi</taxon>
        <taxon>Actinopterygii</taxon>
        <taxon>Neopterygii</taxon>
        <taxon>Teleostei</taxon>
        <taxon>Neoteleostei</taxon>
        <taxon>Acanthomorphata</taxon>
        <taxon>Carangaria</taxon>
        <taxon>Pleuronectiformes</taxon>
        <taxon>Pleuronectoidei</taxon>
        <taxon>Pleuronectidae</taxon>
        <taxon>Pleuronectes</taxon>
    </lineage>
</organism>
<evidence type="ECO:0000313" key="3">
    <source>
        <dbReference type="Proteomes" id="UP001153269"/>
    </source>
</evidence>
<evidence type="ECO:0000256" key="1">
    <source>
        <dbReference type="SAM" id="MobiDB-lite"/>
    </source>
</evidence>
<keyword evidence="3" id="KW-1185">Reference proteome</keyword>